<dbReference type="EMBL" id="OV651822">
    <property type="protein sequence ID" value="CAH1100757.1"/>
    <property type="molecule type" value="Genomic_DNA"/>
</dbReference>
<dbReference type="SUPFAM" id="SSF90257">
    <property type="entry name" value="Myosin rod fragments"/>
    <property type="match status" value="1"/>
</dbReference>
<organism evidence="1 2">
    <name type="scientific">Psylliodes chrysocephalus</name>
    <dbReference type="NCBI Taxonomy" id="3402493"/>
    <lineage>
        <taxon>Eukaryota</taxon>
        <taxon>Metazoa</taxon>
        <taxon>Ecdysozoa</taxon>
        <taxon>Arthropoda</taxon>
        <taxon>Hexapoda</taxon>
        <taxon>Insecta</taxon>
        <taxon>Pterygota</taxon>
        <taxon>Neoptera</taxon>
        <taxon>Endopterygota</taxon>
        <taxon>Coleoptera</taxon>
        <taxon>Polyphaga</taxon>
        <taxon>Cucujiformia</taxon>
        <taxon>Chrysomeloidea</taxon>
        <taxon>Chrysomelidae</taxon>
        <taxon>Galerucinae</taxon>
        <taxon>Alticini</taxon>
        <taxon>Psylliodes</taxon>
    </lineage>
</organism>
<dbReference type="OrthoDB" id="9948429at2759"/>
<sequence length="159" mass="18550">MEPIADVLTQTEKKLQEAQRMHLISERTTEELVKDVQTYKAKLANLITVKEVRSDLLSELNDNVVELDEQLAELRDLSGAMINDLEKSHRLCDRYRIVVDQKPKHTAQLEAQLEDIQDETTRQVTRFRDRCEILKKSIIKQLSEMEKALLHALIERDEV</sequence>
<evidence type="ECO:0000313" key="1">
    <source>
        <dbReference type="EMBL" id="CAH1100757.1"/>
    </source>
</evidence>
<reference evidence="1" key="1">
    <citation type="submission" date="2022-01" db="EMBL/GenBank/DDBJ databases">
        <authorList>
            <person name="King R."/>
        </authorList>
    </citation>
    <scope>NUCLEOTIDE SEQUENCE</scope>
</reference>
<name>A0A9P0CLC3_9CUCU</name>
<dbReference type="Proteomes" id="UP001153636">
    <property type="component" value="Chromosome 10"/>
</dbReference>
<gene>
    <name evidence="1" type="ORF">PSYICH_LOCUS1937</name>
</gene>
<accession>A0A9P0CLC3</accession>
<protein>
    <submittedName>
        <fullName evidence="1">Uncharacterized protein</fullName>
    </submittedName>
</protein>
<evidence type="ECO:0000313" key="2">
    <source>
        <dbReference type="Proteomes" id="UP001153636"/>
    </source>
</evidence>
<dbReference type="AlphaFoldDB" id="A0A9P0CLC3"/>
<keyword evidence="2" id="KW-1185">Reference proteome</keyword>
<proteinExistence type="predicted"/>